<dbReference type="InterPro" id="IPR013057">
    <property type="entry name" value="AA_transpt_TM"/>
</dbReference>
<keyword evidence="4 5" id="KW-0472">Membrane</keyword>
<reference evidence="7 8" key="1">
    <citation type="journal article" date="2015" name="Nat. Commun.">
        <title>Outbred genome sequencing and CRISPR/Cas9 gene editing in butterflies.</title>
        <authorList>
            <person name="Li X."/>
            <person name="Fan D."/>
            <person name="Zhang W."/>
            <person name="Liu G."/>
            <person name="Zhang L."/>
            <person name="Zhao L."/>
            <person name="Fang X."/>
            <person name="Chen L."/>
            <person name="Dong Y."/>
            <person name="Chen Y."/>
            <person name="Ding Y."/>
            <person name="Zhao R."/>
            <person name="Feng M."/>
            <person name="Zhu Y."/>
            <person name="Feng Y."/>
            <person name="Jiang X."/>
            <person name="Zhu D."/>
            <person name="Xiang H."/>
            <person name="Feng X."/>
            <person name="Li S."/>
            <person name="Wang J."/>
            <person name="Zhang G."/>
            <person name="Kronforst M.R."/>
            <person name="Wang W."/>
        </authorList>
    </citation>
    <scope>NUCLEOTIDE SEQUENCE [LARGE SCALE GENOMIC DNA]</scope>
    <source>
        <strain evidence="7">Ya'a_city_454_Pm</strain>
        <tissue evidence="7">Whole body</tissue>
    </source>
</reference>
<proteinExistence type="predicted"/>
<dbReference type="PANTHER" id="PTHR22950">
    <property type="entry name" value="AMINO ACID TRANSPORTER"/>
    <property type="match status" value="1"/>
</dbReference>
<evidence type="ECO:0000256" key="1">
    <source>
        <dbReference type="ARBA" id="ARBA00004141"/>
    </source>
</evidence>
<feature type="transmembrane region" description="Helical" evidence="5">
    <location>
        <begin position="126"/>
        <end position="149"/>
    </location>
</feature>
<organism evidence="7 8">
    <name type="scientific">Papilio machaon</name>
    <name type="common">Old World swallowtail butterfly</name>
    <dbReference type="NCBI Taxonomy" id="76193"/>
    <lineage>
        <taxon>Eukaryota</taxon>
        <taxon>Metazoa</taxon>
        <taxon>Ecdysozoa</taxon>
        <taxon>Arthropoda</taxon>
        <taxon>Hexapoda</taxon>
        <taxon>Insecta</taxon>
        <taxon>Pterygota</taxon>
        <taxon>Neoptera</taxon>
        <taxon>Endopterygota</taxon>
        <taxon>Lepidoptera</taxon>
        <taxon>Glossata</taxon>
        <taxon>Ditrysia</taxon>
        <taxon>Papilionoidea</taxon>
        <taxon>Papilionidae</taxon>
        <taxon>Papilioninae</taxon>
        <taxon>Papilio</taxon>
    </lineage>
</organism>
<dbReference type="Pfam" id="PF01490">
    <property type="entry name" value="Aa_trans"/>
    <property type="match status" value="2"/>
</dbReference>
<protein>
    <submittedName>
        <fullName evidence="7">Proton-coupled amino acid transporter 4</fullName>
    </submittedName>
</protein>
<feature type="transmembrane region" description="Helical" evidence="5">
    <location>
        <begin position="432"/>
        <end position="457"/>
    </location>
</feature>
<gene>
    <name evidence="7" type="ORF">RR48_02405</name>
</gene>
<dbReference type="InParanoid" id="A0A0N1IIH6"/>
<dbReference type="GO" id="GO:0015179">
    <property type="term" value="F:L-amino acid transmembrane transporter activity"/>
    <property type="evidence" value="ECO:0007669"/>
    <property type="project" value="TreeGrafter"/>
</dbReference>
<evidence type="ECO:0000256" key="3">
    <source>
        <dbReference type="ARBA" id="ARBA00022989"/>
    </source>
</evidence>
<evidence type="ECO:0000256" key="2">
    <source>
        <dbReference type="ARBA" id="ARBA00022692"/>
    </source>
</evidence>
<sequence>MQSTITLNVTDKDVYGEDAYNPFEHRNVLHPTSTLGSFFHLLKSSLGSGLLAMPAAFKHTGLIPGCIGTALVGVIATHCVHILVTTSREICSHCRVSSLSYTDTCEKVFKHGPHKLRKYSQIVRHFADYAMAAVCLGGTSVYVIFIASSLKDICDHFNPNYTFTVKEYCGFLLIPLIALTQIRHLKFLVPFSLLANICLLLTFVITCIYTFSDLKDLSTVKLASSPAQWPLFLSHNDLLTPNDSNRCRYLSTGLITATLRVNGWTIADSNLILLFFCQKICDHFNPNYTFTVKEYCGFLLIPLIALTQIRHLKFLVPFSLLANICLLLTFVITCIYTFSDLKELSTVKLASSPAQWPLFLSTAIFAMEGINVVMPVENEMRKPEHFLGCPGVLNVTMVLVAVLYAVVGVFGYLKYGDDVKGSITINLPQDEILALIAKVMVATAVYFTYCLQMYAPMDIIWTRIKDSMKQKFHNTGQIILRTISVALTVILAVAVPDLELLIGLVGAIFFSTLGLFIPIVVETVHKWDRGLGKFKYILWKNTLLLLFYLLVLISGCYSSIKEIIIKYS</sequence>
<keyword evidence="2 5" id="KW-0812">Transmembrane</keyword>
<accession>A0A0N1IIH6</accession>
<dbReference type="Proteomes" id="UP000053240">
    <property type="component" value="Unassembled WGS sequence"/>
</dbReference>
<feature type="domain" description="Amino acid transporter transmembrane" evidence="6">
    <location>
        <begin position="280"/>
        <end position="560"/>
    </location>
</feature>
<evidence type="ECO:0000313" key="7">
    <source>
        <dbReference type="EMBL" id="KPJ19770.1"/>
    </source>
</evidence>
<keyword evidence="8" id="KW-1185">Reference proteome</keyword>
<feature type="transmembrane region" description="Helical" evidence="5">
    <location>
        <begin position="501"/>
        <end position="521"/>
    </location>
</feature>
<dbReference type="GO" id="GO:0005774">
    <property type="term" value="C:vacuolar membrane"/>
    <property type="evidence" value="ECO:0007669"/>
    <property type="project" value="TreeGrafter"/>
</dbReference>
<keyword evidence="3 5" id="KW-1133">Transmembrane helix</keyword>
<evidence type="ECO:0000256" key="4">
    <source>
        <dbReference type="ARBA" id="ARBA00023136"/>
    </source>
</evidence>
<evidence type="ECO:0000259" key="6">
    <source>
        <dbReference type="Pfam" id="PF01490"/>
    </source>
</evidence>
<name>A0A0N1IIH6_PAPMA</name>
<dbReference type="AlphaFoldDB" id="A0A0N1IIH6"/>
<feature type="transmembrane region" description="Helical" evidence="5">
    <location>
        <begin position="386"/>
        <end position="412"/>
    </location>
</feature>
<comment type="subcellular location">
    <subcellularLocation>
        <location evidence="1">Membrane</location>
        <topology evidence="1">Multi-pass membrane protein</topology>
    </subcellularLocation>
</comment>
<feature type="domain" description="Amino acid transporter transmembrane" evidence="6">
    <location>
        <begin position="30"/>
        <end position="214"/>
    </location>
</feature>
<feature type="transmembrane region" description="Helical" evidence="5">
    <location>
        <begin position="358"/>
        <end position="374"/>
    </location>
</feature>
<feature type="transmembrane region" description="Helical" evidence="5">
    <location>
        <begin position="314"/>
        <end position="338"/>
    </location>
</feature>
<dbReference type="EMBL" id="KQ459836">
    <property type="protein sequence ID" value="KPJ19770.1"/>
    <property type="molecule type" value="Genomic_DNA"/>
</dbReference>
<evidence type="ECO:0000313" key="8">
    <source>
        <dbReference type="Proteomes" id="UP000053240"/>
    </source>
</evidence>
<evidence type="ECO:0000256" key="5">
    <source>
        <dbReference type="SAM" id="Phobius"/>
    </source>
</evidence>
<feature type="transmembrane region" description="Helical" evidence="5">
    <location>
        <begin position="478"/>
        <end position="495"/>
    </location>
</feature>
<feature type="transmembrane region" description="Helical" evidence="5">
    <location>
        <begin position="187"/>
        <end position="211"/>
    </location>
</feature>
<feature type="transmembrane region" description="Helical" evidence="5">
    <location>
        <begin position="542"/>
        <end position="560"/>
    </location>
</feature>
<dbReference type="PANTHER" id="PTHR22950:SF494">
    <property type="entry name" value="GH04538P"/>
    <property type="match status" value="1"/>
</dbReference>